<gene>
    <name evidence="1" type="ORF">JIN84_05885</name>
</gene>
<proteinExistence type="predicted"/>
<keyword evidence="2" id="KW-1185">Reference proteome</keyword>
<reference evidence="1" key="1">
    <citation type="submission" date="2021-01" db="EMBL/GenBank/DDBJ databases">
        <title>Modified the classification status of verrucomicrobia.</title>
        <authorList>
            <person name="Feng X."/>
        </authorList>
    </citation>
    <scope>NUCLEOTIDE SEQUENCE</scope>
    <source>
        <strain evidence="1">JCM 18052</strain>
    </source>
</reference>
<dbReference type="EMBL" id="JAENIK010000005">
    <property type="protein sequence ID" value="MBK1815132.1"/>
    <property type="molecule type" value="Genomic_DNA"/>
</dbReference>
<evidence type="ECO:0000313" key="2">
    <source>
        <dbReference type="Proteomes" id="UP000600139"/>
    </source>
</evidence>
<protein>
    <submittedName>
        <fullName evidence="1">Uncharacterized protein</fullName>
    </submittedName>
</protein>
<dbReference type="Proteomes" id="UP000600139">
    <property type="component" value="Unassembled WGS sequence"/>
</dbReference>
<comment type="caution">
    <text evidence="1">The sequence shown here is derived from an EMBL/GenBank/DDBJ whole genome shotgun (WGS) entry which is preliminary data.</text>
</comment>
<organism evidence="1 2">
    <name type="scientific">Luteolibacter yonseiensis</name>
    <dbReference type="NCBI Taxonomy" id="1144680"/>
    <lineage>
        <taxon>Bacteria</taxon>
        <taxon>Pseudomonadati</taxon>
        <taxon>Verrucomicrobiota</taxon>
        <taxon>Verrucomicrobiia</taxon>
        <taxon>Verrucomicrobiales</taxon>
        <taxon>Verrucomicrobiaceae</taxon>
        <taxon>Luteolibacter</taxon>
    </lineage>
</organism>
<dbReference type="AlphaFoldDB" id="A0A934R299"/>
<sequence length="206" mass="22783">MPSPTDIANLALQHLGESRITSITDTGDKVSRTCGLNYPQARDEALQTAPWTCAKAQATLTRLSQAPLHKWKAAYQLPVDFIRLCEVGGGGAWFPSEYFDRMGSRLVLGRGDDETPVTLDIEYIFRQEDTSTYDPLLVECLALLLASKMARTLTGSDSKAQALRDEYERVALPRARTLNAQQIYSGKNHPLRQMLGRSVLGGGLKR</sequence>
<accession>A0A934R299</accession>
<name>A0A934R299_9BACT</name>
<dbReference type="RefSeq" id="WP_200350102.1">
    <property type="nucleotide sequence ID" value="NZ_BAABHZ010000005.1"/>
</dbReference>
<evidence type="ECO:0000313" key="1">
    <source>
        <dbReference type="EMBL" id="MBK1815132.1"/>
    </source>
</evidence>